<dbReference type="EMBL" id="JAADYS010000849">
    <property type="protein sequence ID" value="KAF4466636.1"/>
    <property type="molecule type" value="Genomic_DNA"/>
</dbReference>
<dbReference type="OrthoDB" id="5428259at2759"/>
<accession>A0A8H4PEK2</accession>
<feature type="region of interest" description="Disordered" evidence="1">
    <location>
        <begin position="212"/>
        <end position="231"/>
    </location>
</feature>
<feature type="compositionally biased region" description="Basic and acidic residues" evidence="1">
    <location>
        <begin position="284"/>
        <end position="297"/>
    </location>
</feature>
<comment type="caution">
    <text evidence="2">The sequence shown here is derived from an EMBL/GenBank/DDBJ whole genome shotgun (WGS) entry which is preliminary data.</text>
</comment>
<dbReference type="AlphaFoldDB" id="A0A8H4PEK2"/>
<dbReference type="Proteomes" id="UP000554235">
    <property type="component" value="Unassembled WGS sequence"/>
</dbReference>
<feature type="compositionally biased region" description="Basic residues" evidence="1">
    <location>
        <begin position="146"/>
        <end position="155"/>
    </location>
</feature>
<feature type="compositionally biased region" description="Acidic residues" evidence="1">
    <location>
        <begin position="333"/>
        <end position="344"/>
    </location>
</feature>
<keyword evidence="3" id="KW-1185">Reference proteome</keyword>
<reference evidence="2 3" key="1">
    <citation type="submission" date="2020-01" db="EMBL/GenBank/DDBJ databases">
        <title>Identification and distribution of gene clusters putatively required for synthesis of sphingolipid metabolism inhibitors in phylogenetically diverse species of the filamentous fungus Fusarium.</title>
        <authorList>
            <person name="Kim H.-S."/>
            <person name="Busman M."/>
            <person name="Brown D.W."/>
            <person name="Divon H."/>
            <person name="Uhlig S."/>
            <person name="Proctor R.H."/>
        </authorList>
    </citation>
    <scope>NUCLEOTIDE SEQUENCE [LARGE SCALE GENOMIC DNA]</scope>
    <source>
        <strain evidence="2 3">NRRL 20459</strain>
    </source>
</reference>
<evidence type="ECO:0000256" key="1">
    <source>
        <dbReference type="SAM" id="MobiDB-lite"/>
    </source>
</evidence>
<feature type="compositionally biased region" description="Polar residues" evidence="1">
    <location>
        <begin position="266"/>
        <end position="283"/>
    </location>
</feature>
<feature type="region of interest" description="Disordered" evidence="1">
    <location>
        <begin position="125"/>
        <end position="199"/>
    </location>
</feature>
<evidence type="ECO:0000313" key="2">
    <source>
        <dbReference type="EMBL" id="KAF4466636.1"/>
    </source>
</evidence>
<proteinExistence type="predicted"/>
<feature type="region of interest" description="Disordered" evidence="1">
    <location>
        <begin position="1"/>
        <end position="29"/>
    </location>
</feature>
<feature type="region of interest" description="Disordered" evidence="1">
    <location>
        <begin position="266"/>
        <end position="298"/>
    </location>
</feature>
<feature type="compositionally biased region" description="Polar residues" evidence="1">
    <location>
        <begin position="130"/>
        <end position="140"/>
    </location>
</feature>
<evidence type="ECO:0000313" key="3">
    <source>
        <dbReference type="Proteomes" id="UP000554235"/>
    </source>
</evidence>
<gene>
    <name evidence="2" type="ORF">FALBO_6499</name>
</gene>
<organism evidence="2 3">
    <name type="scientific">Fusarium albosuccineum</name>
    <dbReference type="NCBI Taxonomy" id="1237068"/>
    <lineage>
        <taxon>Eukaryota</taxon>
        <taxon>Fungi</taxon>
        <taxon>Dikarya</taxon>
        <taxon>Ascomycota</taxon>
        <taxon>Pezizomycotina</taxon>
        <taxon>Sordariomycetes</taxon>
        <taxon>Hypocreomycetidae</taxon>
        <taxon>Hypocreales</taxon>
        <taxon>Nectriaceae</taxon>
        <taxon>Fusarium</taxon>
        <taxon>Fusarium decemcellulare species complex</taxon>
    </lineage>
</organism>
<sequence length="344" mass="38418">MGRGRKLAKPAVQTKRKLKQEAPNSPSIKLEQDDLIADFPIFPGYFGSEQEVEGRDELVTGADSLSLKGQIWPGMSKMDLANDEMKRTRNQRKPKSVIERMKRASEGVVPNQVIMTPDFKVERVKDVYDDSSSPIPGQEQSTPPRKAPKSKRKKPTPLAEISANVSKPRRSNTRGLRSNAGKRAQVKPEFEDQEDLDRGLSPFNFRQGHDVFRDDDGHSNSFGGQILPSSRNDRSHIEASYAMKDATIYNASSRLPFTSATHNQFHGGTPNTTLPTLSFSPVNRQRERSHGTREVKPQTHLCEVMDSNDLCDGKDSGLSGSWSLHPSNHELDFPDELATEDPQI</sequence>
<feature type="compositionally biased region" description="Basic residues" evidence="1">
    <location>
        <begin position="1"/>
        <end position="18"/>
    </location>
</feature>
<feature type="region of interest" description="Disordered" evidence="1">
    <location>
        <begin position="78"/>
        <end position="97"/>
    </location>
</feature>
<feature type="region of interest" description="Disordered" evidence="1">
    <location>
        <begin position="315"/>
        <end position="344"/>
    </location>
</feature>
<protein>
    <submittedName>
        <fullName evidence="2">Uncharacterized protein</fullName>
    </submittedName>
</protein>
<name>A0A8H4PEK2_9HYPO</name>
<feature type="compositionally biased region" description="Polar residues" evidence="1">
    <location>
        <begin position="219"/>
        <end position="230"/>
    </location>
</feature>